<dbReference type="Proteomes" id="UP001415857">
    <property type="component" value="Unassembled WGS sequence"/>
</dbReference>
<dbReference type="Gene3D" id="3.30.430.20">
    <property type="entry name" value="Gnk2 domain, C-X8-C-X2-C motif"/>
    <property type="match status" value="1"/>
</dbReference>
<evidence type="ECO:0000256" key="2">
    <source>
        <dbReference type="ARBA" id="ARBA00022581"/>
    </source>
</evidence>
<reference evidence="10 11" key="1">
    <citation type="journal article" date="2024" name="Plant J.">
        <title>Genome sequences and population genomics reveal climatic adaptation and genomic divergence between two closely related sweetgum species.</title>
        <authorList>
            <person name="Xu W.Q."/>
            <person name="Ren C.Q."/>
            <person name="Zhang X.Y."/>
            <person name="Comes H.P."/>
            <person name="Liu X.H."/>
            <person name="Li Y.G."/>
            <person name="Kettle C.J."/>
            <person name="Jalonen R."/>
            <person name="Gaisberger H."/>
            <person name="Ma Y.Z."/>
            <person name="Qiu Y.X."/>
        </authorList>
    </citation>
    <scope>NUCLEOTIDE SEQUENCE [LARGE SCALE GENOMIC DNA]</scope>
    <source>
        <strain evidence="10">Hangzhou</strain>
    </source>
</reference>
<comment type="subcellular location">
    <subcellularLocation>
        <location evidence="7">Cell junction</location>
        <location evidence="7">Plasmodesma</location>
    </subcellularLocation>
    <subcellularLocation>
        <location evidence="1">Cell membrane</location>
        <topology evidence="1">Single-pass type I membrane protein</topology>
    </subcellularLocation>
</comment>
<dbReference type="InterPro" id="IPR038408">
    <property type="entry name" value="GNK2_sf"/>
</dbReference>
<dbReference type="CDD" id="cd23509">
    <property type="entry name" value="Gnk2-like"/>
    <property type="match status" value="1"/>
</dbReference>
<sequence>MLSKEALSALYGSLVSESFKTKFYKTTTGGGQTTISGLFQCRGDLSNVDGYSCVSKLPQTFDQLCGKTVATRIQLFGCYILYEVAGFAQIFGMEMLYKTCSATNVAGSGFEERTRICSS</sequence>
<dbReference type="Pfam" id="PF01657">
    <property type="entry name" value="Stress-antifung"/>
    <property type="match status" value="1"/>
</dbReference>
<evidence type="ECO:0000256" key="1">
    <source>
        <dbReference type="ARBA" id="ARBA00004251"/>
    </source>
</evidence>
<keyword evidence="11" id="KW-1185">Reference proteome</keyword>
<evidence type="ECO:0000256" key="6">
    <source>
        <dbReference type="ARBA" id="ARBA00023157"/>
    </source>
</evidence>
<evidence type="ECO:0000313" key="10">
    <source>
        <dbReference type="EMBL" id="KAK9289325.1"/>
    </source>
</evidence>
<keyword evidence="2" id="KW-0945">Host-virus interaction</keyword>
<protein>
    <recommendedName>
        <fullName evidence="9">Gnk2-homologous domain-containing protein</fullName>
    </recommendedName>
</protein>
<evidence type="ECO:0000256" key="8">
    <source>
        <dbReference type="ARBA" id="ARBA00038393"/>
    </source>
</evidence>
<dbReference type="PANTHER" id="PTHR32080">
    <property type="entry name" value="ANTIFUNGAL PROTEIN GINKBILOBIN-2-LIKE"/>
    <property type="match status" value="1"/>
</dbReference>
<evidence type="ECO:0000256" key="7">
    <source>
        <dbReference type="ARBA" id="ARBA00024184"/>
    </source>
</evidence>
<gene>
    <name evidence="10" type="ORF">L1049_007480</name>
</gene>
<evidence type="ECO:0000256" key="3">
    <source>
        <dbReference type="ARBA" id="ARBA00022729"/>
    </source>
</evidence>
<keyword evidence="3" id="KW-0732">Signal</keyword>
<keyword evidence="6" id="KW-1015">Disulfide bond</keyword>
<dbReference type="GO" id="GO:0009506">
    <property type="term" value="C:plasmodesma"/>
    <property type="evidence" value="ECO:0007669"/>
    <property type="project" value="UniProtKB-SubCell"/>
</dbReference>
<dbReference type="GO" id="GO:0046739">
    <property type="term" value="P:transport of virus in multicellular host"/>
    <property type="evidence" value="ECO:0007669"/>
    <property type="project" value="TreeGrafter"/>
</dbReference>
<dbReference type="PROSITE" id="PS51473">
    <property type="entry name" value="GNK2"/>
    <property type="match status" value="1"/>
</dbReference>
<accession>A0AAP0S895</accession>
<organism evidence="10 11">
    <name type="scientific">Liquidambar formosana</name>
    <name type="common">Formosan gum</name>
    <dbReference type="NCBI Taxonomy" id="63359"/>
    <lineage>
        <taxon>Eukaryota</taxon>
        <taxon>Viridiplantae</taxon>
        <taxon>Streptophyta</taxon>
        <taxon>Embryophyta</taxon>
        <taxon>Tracheophyta</taxon>
        <taxon>Spermatophyta</taxon>
        <taxon>Magnoliopsida</taxon>
        <taxon>eudicotyledons</taxon>
        <taxon>Gunneridae</taxon>
        <taxon>Pentapetalae</taxon>
        <taxon>Saxifragales</taxon>
        <taxon>Altingiaceae</taxon>
        <taxon>Liquidambar</taxon>
    </lineage>
</organism>
<comment type="similarity">
    <text evidence="8">Belongs to the cysteine-rich repeat secretory protein family. Plasmodesmata-located proteins (PDLD) subfamily.</text>
</comment>
<feature type="domain" description="Gnk2-homologous" evidence="9">
    <location>
        <begin position="1"/>
        <end position="87"/>
    </location>
</feature>
<evidence type="ECO:0000259" key="9">
    <source>
        <dbReference type="PROSITE" id="PS51473"/>
    </source>
</evidence>
<dbReference type="PANTHER" id="PTHR32080:SF24">
    <property type="entry name" value="PLASMODESMATA-LOCATED PROTEIN 2"/>
    <property type="match status" value="1"/>
</dbReference>
<dbReference type="AlphaFoldDB" id="A0AAP0S895"/>
<keyword evidence="4" id="KW-0677">Repeat</keyword>
<evidence type="ECO:0000256" key="5">
    <source>
        <dbReference type="ARBA" id="ARBA00022949"/>
    </source>
</evidence>
<evidence type="ECO:0000256" key="4">
    <source>
        <dbReference type="ARBA" id="ARBA00022737"/>
    </source>
</evidence>
<dbReference type="GO" id="GO:0005886">
    <property type="term" value="C:plasma membrane"/>
    <property type="evidence" value="ECO:0007669"/>
    <property type="project" value="UniProtKB-SubCell"/>
</dbReference>
<dbReference type="InterPro" id="IPR051378">
    <property type="entry name" value="Cell2Cell_Antifungal"/>
</dbReference>
<dbReference type="InterPro" id="IPR002902">
    <property type="entry name" value="GNK2"/>
</dbReference>
<comment type="caution">
    <text evidence="10">The sequence shown here is derived from an EMBL/GenBank/DDBJ whole genome shotgun (WGS) entry which is preliminary data.</text>
</comment>
<dbReference type="GO" id="GO:0010497">
    <property type="term" value="P:plasmodesmata-mediated intercellular transport"/>
    <property type="evidence" value="ECO:0007669"/>
    <property type="project" value="TreeGrafter"/>
</dbReference>
<dbReference type="EMBL" id="JBBPBK010000002">
    <property type="protein sequence ID" value="KAK9289325.1"/>
    <property type="molecule type" value="Genomic_DNA"/>
</dbReference>
<proteinExistence type="inferred from homology"/>
<name>A0AAP0S895_LIQFO</name>
<keyword evidence="5" id="KW-0965">Cell junction</keyword>
<evidence type="ECO:0000313" key="11">
    <source>
        <dbReference type="Proteomes" id="UP001415857"/>
    </source>
</evidence>